<keyword evidence="2" id="KW-1185">Reference proteome</keyword>
<dbReference type="EMBL" id="JAQQAF010000009">
    <property type="protein sequence ID" value="KAJ8461640.1"/>
    <property type="molecule type" value="Genomic_DNA"/>
</dbReference>
<reference evidence="1 2" key="1">
    <citation type="submission" date="2022-12" db="EMBL/GenBank/DDBJ databases">
        <title>Chromosome-scale assembly of the Ensete ventricosum genome.</title>
        <authorList>
            <person name="Dussert Y."/>
            <person name="Stocks J."/>
            <person name="Wendawek A."/>
            <person name="Woldeyes F."/>
            <person name="Nichols R.A."/>
            <person name="Borrell J.S."/>
        </authorList>
    </citation>
    <scope>NUCLEOTIDE SEQUENCE [LARGE SCALE GENOMIC DNA]</scope>
    <source>
        <strain evidence="2">cv. Maze</strain>
        <tissue evidence="1">Seeds</tissue>
    </source>
</reference>
<protein>
    <submittedName>
        <fullName evidence="1">Uncharacterized protein</fullName>
    </submittedName>
</protein>
<gene>
    <name evidence="1" type="ORF">OPV22_034566</name>
</gene>
<sequence length="82" mass="9153">MDGRSVSTHLDDVCGGLVVVRWFAQGADWSQSAVEAVQVAGFLMELAFLVKRVMCADQIQQHLNVHVSHVTHLNQQLCRDYS</sequence>
<accession>A0AAV8Q358</accession>
<organism evidence="1 2">
    <name type="scientific">Ensete ventricosum</name>
    <name type="common">Abyssinian banana</name>
    <name type="synonym">Musa ensete</name>
    <dbReference type="NCBI Taxonomy" id="4639"/>
    <lineage>
        <taxon>Eukaryota</taxon>
        <taxon>Viridiplantae</taxon>
        <taxon>Streptophyta</taxon>
        <taxon>Embryophyta</taxon>
        <taxon>Tracheophyta</taxon>
        <taxon>Spermatophyta</taxon>
        <taxon>Magnoliopsida</taxon>
        <taxon>Liliopsida</taxon>
        <taxon>Zingiberales</taxon>
        <taxon>Musaceae</taxon>
        <taxon>Ensete</taxon>
    </lineage>
</organism>
<proteinExistence type="predicted"/>
<evidence type="ECO:0000313" key="1">
    <source>
        <dbReference type="EMBL" id="KAJ8461640.1"/>
    </source>
</evidence>
<dbReference type="AlphaFoldDB" id="A0AAV8Q358"/>
<dbReference type="Proteomes" id="UP001222027">
    <property type="component" value="Unassembled WGS sequence"/>
</dbReference>
<evidence type="ECO:0000313" key="2">
    <source>
        <dbReference type="Proteomes" id="UP001222027"/>
    </source>
</evidence>
<comment type="caution">
    <text evidence="1">The sequence shown here is derived from an EMBL/GenBank/DDBJ whole genome shotgun (WGS) entry which is preliminary data.</text>
</comment>
<name>A0AAV8Q358_ENSVE</name>